<proteinExistence type="predicted"/>
<protein>
    <submittedName>
        <fullName evidence="1">Asparaginase</fullName>
    </submittedName>
</protein>
<comment type="caution">
    <text evidence="1">The sequence shown here is derived from an EMBL/GenBank/DDBJ whole genome shotgun (WGS) entry which is preliminary data.</text>
</comment>
<evidence type="ECO:0000313" key="2">
    <source>
        <dbReference type="Proteomes" id="UP000564644"/>
    </source>
</evidence>
<dbReference type="RefSeq" id="WP_185129630.1">
    <property type="nucleotide sequence ID" value="NZ_JACJVO010000016.1"/>
</dbReference>
<sequence>MSEWTAMPDDVPLVVATRGELAENEHKGRWCVVAADGGGVLQSGGDVRALTYLRSAGKPLQAIEPLLGGVAEAFRWEERHLAMLGASQRGLPEQVAAVEEMRERAGIPEDAFVFRAVAPTNAKSRDEWARAGEVPRRIYHTCAGKHLGMMAWCKLEGWPLQGYAEPDHPAQRRITARVREWAGASDGALGLDGCGLPVAAVPLSGIALAYARLACPDDAPDPRAAAAAARVTAAMGRYPELVEGPGRLASLLLADPNIVAKSGAQGLFAFGLRRERLGVAVHLSDGTEAAWGPVVIALLERIGGASEETLAALRARFPRIYRNDAGAEAGAWEAVF</sequence>
<dbReference type="PANTHER" id="PTHR42110">
    <property type="entry name" value="L-ASPARAGINASE, PUTATIVE (AFU_ORTHOLOGUE AFUA_3G11890)-RELATED"/>
    <property type="match status" value="1"/>
</dbReference>
<dbReference type="EMBL" id="JACJVO010000016">
    <property type="protein sequence ID" value="MBB6731961.1"/>
    <property type="molecule type" value="Genomic_DNA"/>
</dbReference>
<organism evidence="1 2">
    <name type="scientific">Cohnella zeiphila</name>
    <dbReference type="NCBI Taxonomy" id="2761120"/>
    <lineage>
        <taxon>Bacteria</taxon>
        <taxon>Bacillati</taxon>
        <taxon>Bacillota</taxon>
        <taxon>Bacilli</taxon>
        <taxon>Bacillales</taxon>
        <taxon>Paenibacillaceae</taxon>
        <taxon>Cohnella</taxon>
    </lineage>
</organism>
<dbReference type="InterPro" id="IPR010349">
    <property type="entry name" value="Asparaginase_II"/>
</dbReference>
<accession>A0A7X0VVG6</accession>
<dbReference type="Pfam" id="PF06089">
    <property type="entry name" value="Asparaginase_II"/>
    <property type="match status" value="1"/>
</dbReference>
<name>A0A7X0VVG6_9BACL</name>
<gene>
    <name evidence="1" type="ORF">H7C18_13655</name>
</gene>
<reference evidence="1 2" key="1">
    <citation type="submission" date="2020-08" db="EMBL/GenBank/DDBJ databases">
        <title>Cohnella phylogeny.</title>
        <authorList>
            <person name="Dunlap C."/>
        </authorList>
    </citation>
    <scope>NUCLEOTIDE SEQUENCE [LARGE SCALE GENOMIC DNA]</scope>
    <source>
        <strain evidence="1 2">CBP 2801</strain>
    </source>
</reference>
<dbReference type="AlphaFoldDB" id="A0A7X0VVG6"/>
<keyword evidence="2" id="KW-1185">Reference proteome</keyword>
<dbReference type="Proteomes" id="UP000564644">
    <property type="component" value="Unassembled WGS sequence"/>
</dbReference>
<evidence type="ECO:0000313" key="1">
    <source>
        <dbReference type="EMBL" id="MBB6731961.1"/>
    </source>
</evidence>
<dbReference type="PANTHER" id="PTHR42110:SF1">
    <property type="entry name" value="L-ASPARAGINASE, PUTATIVE (AFU_ORTHOLOGUE AFUA_3G11890)-RELATED"/>
    <property type="match status" value="1"/>
</dbReference>